<dbReference type="Gene3D" id="2.80.10.50">
    <property type="match status" value="1"/>
</dbReference>
<protein>
    <submittedName>
        <fullName evidence="1">RICIN domain-containing protein</fullName>
    </submittedName>
</protein>
<evidence type="ECO:0000313" key="1">
    <source>
        <dbReference type="EMBL" id="KAB7846404.1"/>
    </source>
</evidence>
<name>A0A5N5W8Y8_STRMB</name>
<organism evidence="1 2">
    <name type="scientific">Streptomyces mobaraensis</name>
    <name type="common">Streptoverticillium mobaraense</name>
    <dbReference type="NCBI Taxonomy" id="35621"/>
    <lineage>
        <taxon>Bacteria</taxon>
        <taxon>Bacillati</taxon>
        <taxon>Actinomycetota</taxon>
        <taxon>Actinomycetes</taxon>
        <taxon>Kitasatosporales</taxon>
        <taxon>Streptomycetaceae</taxon>
        <taxon>Streptomyces</taxon>
    </lineage>
</organism>
<keyword evidence="2" id="KW-1185">Reference proteome</keyword>
<dbReference type="Proteomes" id="UP000327000">
    <property type="component" value="Unassembled WGS sequence"/>
</dbReference>
<proteinExistence type="predicted"/>
<evidence type="ECO:0000313" key="2">
    <source>
        <dbReference type="Proteomes" id="UP000327000"/>
    </source>
</evidence>
<gene>
    <name evidence="1" type="ORF">FRZ00_12905</name>
</gene>
<dbReference type="OrthoDB" id="4191039at2"/>
<comment type="caution">
    <text evidence="1">The sequence shown here is derived from an EMBL/GenBank/DDBJ whole genome shotgun (WGS) entry which is preliminary data.</text>
</comment>
<accession>A0A5N5W8Y8</accession>
<dbReference type="SUPFAM" id="SSF50370">
    <property type="entry name" value="Ricin B-like lectins"/>
    <property type="match status" value="1"/>
</dbReference>
<dbReference type="InterPro" id="IPR035992">
    <property type="entry name" value="Ricin_B-like_lectins"/>
</dbReference>
<dbReference type="AlphaFoldDB" id="A0A5N5W8Y8"/>
<sequence length="181" mass="19019">MAPPGSPRRPSWRRASERESALALVPNGVYTIARPGGRFLTLRDGSAEPGTPTLLMPRTAGPGEQEWILEELDDGTRTVRNVRSGTLLGFHGEPEPGKQVGAGARHRSWSLRPTHVGSGAGLLFHLVVPDDADASPGFPGSPGGAELAVDVAPEPSWAGQVVLRPLGAGGPERAWEFRAVG</sequence>
<reference evidence="1 2" key="1">
    <citation type="journal article" date="2019" name="Microb. Cell Fact.">
        <title>Exploring novel herbicidin analogues by transcriptional regulator overexpression and MS/MS molecular networking.</title>
        <authorList>
            <person name="Shi Y."/>
            <person name="Gu R."/>
            <person name="Li Y."/>
            <person name="Wang X."/>
            <person name="Ren W."/>
            <person name="Li X."/>
            <person name="Wang L."/>
            <person name="Xie Y."/>
            <person name="Hong B."/>
        </authorList>
    </citation>
    <scope>NUCLEOTIDE SEQUENCE [LARGE SCALE GENOMIC DNA]</scope>
    <source>
        <strain evidence="1 2">US-43</strain>
    </source>
</reference>
<dbReference type="EMBL" id="VOKX01000022">
    <property type="protein sequence ID" value="KAB7846404.1"/>
    <property type="molecule type" value="Genomic_DNA"/>
</dbReference>